<dbReference type="PANTHER" id="PTHR40866:SF1">
    <property type="entry name" value="BED-TYPE DOMAIN-CONTAINING PROTEIN"/>
    <property type="match status" value="1"/>
</dbReference>
<sequence>RIEARETRYSLISSIPATSNEVERFFSVARTTVGQERNGMQPITLEMTLFLRENARFWDVSTVDQLV</sequence>
<evidence type="ECO:0000313" key="3">
    <source>
        <dbReference type="Proteomes" id="UP000688947"/>
    </source>
</evidence>
<dbReference type="Pfam" id="PF05699">
    <property type="entry name" value="Dimer_Tnp_hAT"/>
    <property type="match status" value="1"/>
</dbReference>
<dbReference type="GO" id="GO:0046983">
    <property type="term" value="F:protein dimerization activity"/>
    <property type="evidence" value="ECO:0007669"/>
    <property type="project" value="InterPro"/>
</dbReference>
<proteinExistence type="predicted"/>
<dbReference type="OrthoDB" id="119381at2759"/>
<name>A0A8T1TIQ1_9STRA</name>
<evidence type="ECO:0000259" key="1">
    <source>
        <dbReference type="Pfam" id="PF05699"/>
    </source>
</evidence>
<evidence type="ECO:0000313" key="2">
    <source>
        <dbReference type="EMBL" id="KAG6941405.1"/>
    </source>
</evidence>
<organism evidence="2 3">
    <name type="scientific">Phytophthora cactorum</name>
    <dbReference type="NCBI Taxonomy" id="29920"/>
    <lineage>
        <taxon>Eukaryota</taxon>
        <taxon>Sar</taxon>
        <taxon>Stramenopiles</taxon>
        <taxon>Oomycota</taxon>
        <taxon>Peronosporomycetes</taxon>
        <taxon>Peronosporales</taxon>
        <taxon>Peronosporaceae</taxon>
        <taxon>Phytophthora</taxon>
    </lineage>
</organism>
<reference evidence="2" key="1">
    <citation type="submission" date="2021-01" db="EMBL/GenBank/DDBJ databases">
        <title>Phytophthora aleatoria, a newly-described species from Pinus radiata is distinct from Phytophthora cactorum isolates based on comparative genomics.</title>
        <authorList>
            <person name="Mcdougal R."/>
            <person name="Panda P."/>
            <person name="Williams N."/>
            <person name="Studholme D.J."/>
        </authorList>
    </citation>
    <scope>NUCLEOTIDE SEQUENCE</scope>
    <source>
        <strain evidence="2">NZFS 3830</strain>
    </source>
</reference>
<accession>A0A8T1TIQ1</accession>
<gene>
    <name evidence="2" type="ORF">JG687_00019675</name>
</gene>
<dbReference type="AlphaFoldDB" id="A0A8T1TIQ1"/>
<feature type="non-terminal residue" evidence="2">
    <location>
        <position position="1"/>
    </location>
</feature>
<comment type="caution">
    <text evidence="2">The sequence shown here is derived from an EMBL/GenBank/DDBJ whole genome shotgun (WGS) entry which is preliminary data.</text>
</comment>
<dbReference type="EMBL" id="JAENGZ010003576">
    <property type="protein sequence ID" value="KAG6941405.1"/>
    <property type="molecule type" value="Genomic_DNA"/>
</dbReference>
<dbReference type="PANTHER" id="PTHR40866">
    <property type="entry name" value="BED-TYPE DOMAIN-CONTAINING PROTEIN"/>
    <property type="match status" value="1"/>
</dbReference>
<protein>
    <recommendedName>
        <fullName evidence="1">HAT C-terminal dimerisation domain-containing protein</fullName>
    </recommendedName>
</protein>
<feature type="domain" description="HAT C-terminal dimerisation" evidence="1">
    <location>
        <begin position="11"/>
        <end position="54"/>
    </location>
</feature>
<dbReference type="Proteomes" id="UP000688947">
    <property type="component" value="Unassembled WGS sequence"/>
</dbReference>
<dbReference type="InterPro" id="IPR008906">
    <property type="entry name" value="HATC_C_dom"/>
</dbReference>